<reference evidence="1 2" key="1">
    <citation type="journal article" date="2008" name="J. Bacteriol.">
        <title>The genome of Heliobacterium modesticaldum, a phototrophic representative of the Firmicutes containing the simplest photosynthetic apparatus.</title>
        <authorList>
            <person name="Sattley W.M."/>
            <person name="Madigan M.T."/>
            <person name="Swingley W.D."/>
            <person name="Cheung P.C."/>
            <person name="Clocksin K.M."/>
            <person name="Conrad A.L."/>
            <person name="Dejesa L.C."/>
            <person name="Honchak B.M."/>
            <person name="Jung D.O."/>
            <person name="Karbach L.E."/>
            <person name="Kurdoglu A."/>
            <person name="Lahiri S."/>
            <person name="Mastrian S.D."/>
            <person name="Page L.E."/>
            <person name="Taylor H.L."/>
            <person name="Wang Z.T."/>
            <person name="Raymond J."/>
            <person name="Chen M."/>
            <person name="Blankenship R.E."/>
            <person name="Touchman J.W."/>
        </authorList>
    </citation>
    <scope>NUCLEOTIDE SEQUENCE [LARGE SCALE GENOMIC DNA]</scope>
    <source>
        <strain evidence="2">ATCC 51547 / Ice1</strain>
    </source>
</reference>
<keyword evidence="2" id="KW-1185">Reference proteome</keyword>
<accession>B0TB31</accession>
<dbReference type="Proteomes" id="UP000008550">
    <property type="component" value="Chromosome"/>
</dbReference>
<evidence type="ECO:0000313" key="2">
    <source>
        <dbReference type="Proteomes" id="UP000008550"/>
    </source>
</evidence>
<dbReference type="HOGENOM" id="CLU_3252460_0_0_9"/>
<name>B0TB31_HELMI</name>
<gene>
    <name evidence="1" type="ORF">HM1_0797</name>
</gene>
<sequence>MKPKKDSNTLVPFLSHRSVGNNRGLSRFSLLLLLGCRGEQSR</sequence>
<organism evidence="1 2">
    <name type="scientific">Heliobacterium modesticaldum (strain ATCC 51547 / Ice1)</name>
    <dbReference type="NCBI Taxonomy" id="498761"/>
    <lineage>
        <taxon>Bacteria</taxon>
        <taxon>Bacillati</taxon>
        <taxon>Bacillota</taxon>
        <taxon>Clostridia</taxon>
        <taxon>Eubacteriales</taxon>
        <taxon>Heliobacteriaceae</taxon>
        <taxon>Heliomicrobium</taxon>
    </lineage>
</organism>
<dbReference type="EMBL" id="CP000930">
    <property type="protein sequence ID" value="ABZ83758.1"/>
    <property type="molecule type" value="Genomic_DNA"/>
</dbReference>
<evidence type="ECO:0000313" key="1">
    <source>
        <dbReference type="EMBL" id="ABZ83758.1"/>
    </source>
</evidence>
<dbReference type="KEGG" id="hmo:HM1_0797"/>
<proteinExistence type="predicted"/>
<protein>
    <submittedName>
        <fullName evidence="1">Uncharacterized protein</fullName>
    </submittedName>
</protein>
<dbReference type="AlphaFoldDB" id="B0TB31"/>
<dbReference type="STRING" id="498761.HM1_0797"/>